<feature type="compositionally biased region" description="Polar residues" evidence="1">
    <location>
        <begin position="311"/>
        <end position="326"/>
    </location>
</feature>
<evidence type="ECO:0000256" key="1">
    <source>
        <dbReference type="SAM" id="MobiDB-lite"/>
    </source>
</evidence>
<feature type="region of interest" description="Disordered" evidence="1">
    <location>
        <begin position="266"/>
        <end position="411"/>
    </location>
</feature>
<feature type="compositionally biased region" description="Basic residues" evidence="1">
    <location>
        <begin position="379"/>
        <end position="390"/>
    </location>
</feature>
<feature type="region of interest" description="Disordered" evidence="1">
    <location>
        <begin position="203"/>
        <end position="222"/>
    </location>
</feature>
<name>G9P1I8_HYPAI</name>
<evidence type="ECO:0000313" key="3">
    <source>
        <dbReference type="Proteomes" id="UP000005426"/>
    </source>
</evidence>
<protein>
    <submittedName>
        <fullName evidence="2">Uncharacterized protein</fullName>
    </submittedName>
</protein>
<gene>
    <name evidence="2" type="ORF">TRIATDRAFT_86573</name>
</gene>
<feature type="compositionally biased region" description="Polar residues" evidence="1">
    <location>
        <begin position="288"/>
        <end position="297"/>
    </location>
</feature>
<accession>G9P1I8</accession>
<dbReference type="eggNOG" id="ENOG502R6KM">
    <property type="taxonomic scope" value="Eukaryota"/>
</dbReference>
<dbReference type="HOGENOM" id="CLU_562667_0_0_1"/>
<proteinExistence type="predicted"/>
<comment type="caution">
    <text evidence="2">The sequence shown here is derived from an EMBL/GenBank/DDBJ whole genome shotgun (WGS) entry which is preliminary data.</text>
</comment>
<dbReference type="EMBL" id="ABDG02000026">
    <property type="protein sequence ID" value="EHK42541.1"/>
    <property type="molecule type" value="Genomic_DNA"/>
</dbReference>
<keyword evidence="3" id="KW-1185">Reference proteome</keyword>
<evidence type="ECO:0000313" key="2">
    <source>
        <dbReference type="EMBL" id="EHK42541.1"/>
    </source>
</evidence>
<dbReference type="Proteomes" id="UP000005426">
    <property type="component" value="Unassembled WGS sequence"/>
</dbReference>
<organism evidence="2 3">
    <name type="scientific">Hypocrea atroviridis (strain ATCC 20476 / IMI 206040)</name>
    <name type="common">Trichoderma atroviride</name>
    <dbReference type="NCBI Taxonomy" id="452589"/>
    <lineage>
        <taxon>Eukaryota</taxon>
        <taxon>Fungi</taxon>
        <taxon>Dikarya</taxon>
        <taxon>Ascomycota</taxon>
        <taxon>Pezizomycotina</taxon>
        <taxon>Sordariomycetes</taxon>
        <taxon>Hypocreomycetidae</taxon>
        <taxon>Hypocreales</taxon>
        <taxon>Hypocreaceae</taxon>
        <taxon>Trichoderma</taxon>
    </lineage>
</organism>
<feature type="compositionally biased region" description="Polar residues" evidence="1">
    <location>
        <begin position="391"/>
        <end position="411"/>
    </location>
</feature>
<sequence>MSASCMPVPTLDRYIYCCEPATTDQQLREHEQHITPANERTKNTYTPTMPAFESSDLAAGKRLIWQSGVKNLSHAHIDIYGDYWERFNTMRVPILGEDRFLEIALELEHIAKDLEDLERLLTERKEQWEKEAKQWLSGIARKSWTGGESFQCEDASDAAYRASMTGSLQHLLELLNGVVHGWEPDEVQDGTLDTDIVNSNANTQDASAEADDESQTMREEQVDYETYMRQKLASKDPVYEPTYDGNVHKPPFFKSDQVLLIKQRFGKLKGKRSHSGDGKTPPSEQPRGATTSNLDNPSRSKKRPRFDDETSITITEDLSQNASSSAIDRVADKSPARKRYRPEDDDAINGGERKRQRRASSSEHSVSVPQEADESNVRKTPRRNPTKGKQQKPSIVQTPASSEPSTSFSTATDIVMNPPEVFAAPTPRTNPSTPNKVTRQRQSVYISTNMVVILAGLGAAAKFNHSASGDFKSMVVILAGPGAAA</sequence>
<reference evidence="2 3" key="1">
    <citation type="journal article" date="2011" name="Genome Biol.">
        <title>Comparative genome sequence analysis underscores mycoparasitism as the ancestral life style of Trichoderma.</title>
        <authorList>
            <person name="Kubicek C.P."/>
            <person name="Herrera-Estrella A."/>
            <person name="Seidl-Seiboth V."/>
            <person name="Martinez D.A."/>
            <person name="Druzhinina I.S."/>
            <person name="Thon M."/>
            <person name="Zeilinger S."/>
            <person name="Casas-Flores S."/>
            <person name="Horwitz B.A."/>
            <person name="Mukherjee P.K."/>
            <person name="Mukherjee M."/>
            <person name="Kredics L."/>
            <person name="Alcaraz L.D."/>
            <person name="Aerts A."/>
            <person name="Antal Z."/>
            <person name="Atanasova L."/>
            <person name="Cervantes-Badillo M.G."/>
            <person name="Challacombe J."/>
            <person name="Chertkov O."/>
            <person name="McCluskey K."/>
            <person name="Coulpier F."/>
            <person name="Deshpande N."/>
            <person name="von Doehren H."/>
            <person name="Ebbole D.J."/>
            <person name="Esquivel-Naranjo E.U."/>
            <person name="Fekete E."/>
            <person name="Flipphi M."/>
            <person name="Glaser F."/>
            <person name="Gomez-Rodriguez E.Y."/>
            <person name="Gruber S."/>
            <person name="Han C."/>
            <person name="Henrissat B."/>
            <person name="Hermosa R."/>
            <person name="Hernandez-Onate M."/>
            <person name="Karaffa L."/>
            <person name="Kosti I."/>
            <person name="Le Crom S."/>
            <person name="Lindquist E."/>
            <person name="Lucas S."/>
            <person name="Luebeck M."/>
            <person name="Luebeck P.S."/>
            <person name="Margeot A."/>
            <person name="Metz B."/>
            <person name="Misra M."/>
            <person name="Nevalainen H."/>
            <person name="Omann M."/>
            <person name="Packer N."/>
            <person name="Perrone G."/>
            <person name="Uresti-Rivera E.E."/>
            <person name="Salamov A."/>
            <person name="Schmoll M."/>
            <person name="Seiboth B."/>
            <person name="Shapiro H."/>
            <person name="Sukno S."/>
            <person name="Tamayo-Ramos J.A."/>
            <person name="Tisch D."/>
            <person name="Wiest A."/>
            <person name="Wilkinson H.H."/>
            <person name="Zhang M."/>
            <person name="Coutinho P.M."/>
            <person name="Kenerley C.M."/>
            <person name="Monte E."/>
            <person name="Baker S.E."/>
            <person name="Grigoriev I.V."/>
        </authorList>
    </citation>
    <scope>NUCLEOTIDE SEQUENCE [LARGE SCALE GENOMIC DNA]</scope>
    <source>
        <strain evidence="3">ATCC 20476 / IMI 206040</strain>
    </source>
</reference>
<dbReference type="OrthoDB" id="4900702at2759"/>
<dbReference type="AlphaFoldDB" id="G9P1I8"/>